<organism evidence="5 6">
    <name type="scientific">Curvularia kusanoi</name>
    <name type="common">Cochliobolus kusanoi</name>
    <dbReference type="NCBI Taxonomy" id="90978"/>
    <lineage>
        <taxon>Eukaryota</taxon>
        <taxon>Fungi</taxon>
        <taxon>Dikarya</taxon>
        <taxon>Ascomycota</taxon>
        <taxon>Pezizomycotina</taxon>
        <taxon>Dothideomycetes</taxon>
        <taxon>Pleosporomycetidae</taxon>
        <taxon>Pleosporales</taxon>
        <taxon>Pleosporineae</taxon>
        <taxon>Pleosporaceae</taxon>
        <taxon>Curvularia</taxon>
    </lineage>
</organism>
<name>A0A9P4TER6_CURKU</name>
<dbReference type="Proteomes" id="UP000801428">
    <property type="component" value="Unassembled WGS sequence"/>
</dbReference>
<evidence type="ECO:0000256" key="1">
    <source>
        <dbReference type="ARBA" id="ARBA00008324"/>
    </source>
</evidence>
<feature type="compositionally biased region" description="Basic residues" evidence="3">
    <location>
        <begin position="10"/>
        <end position="27"/>
    </location>
</feature>
<keyword evidence="6" id="KW-1185">Reference proteome</keyword>
<dbReference type="PANTHER" id="PTHR21660:SF1">
    <property type="entry name" value="ACYL-COENZYME A THIOESTERASE 13"/>
    <property type="match status" value="1"/>
</dbReference>
<keyword evidence="2" id="KW-0378">Hydrolase</keyword>
<protein>
    <recommendedName>
        <fullName evidence="4">Thioesterase domain-containing protein</fullName>
    </recommendedName>
</protein>
<feature type="region of interest" description="Disordered" evidence="3">
    <location>
        <begin position="9"/>
        <end position="42"/>
    </location>
</feature>
<dbReference type="InterPro" id="IPR029069">
    <property type="entry name" value="HotDog_dom_sf"/>
</dbReference>
<dbReference type="OrthoDB" id="2831072at2759"/>
<comment type="similarity">
    <text evidence="1">Belongs to the thioesterase PaaI family.</text>
</comment>
<evidence type="ECO:0000259" key="4">
    <source>
        <dbReference type="Pfam" id="PF03061"/>
    </source>
</evidence>
<dbReference type="SUPFAM" id="SSF54637">
    <property type="entry name" value="Thioesterase/thiol ester dehydrase-isomerase"/>
    <property type="match status" value="1"/>
</dbReference>
<dbReference type="InterPro" id="IPR039298">
    <property type="entry name" value="ACOT13"/>
</dbReference>
<proteinExistence type="inferred from homology"/>
<dbReference type="Gene3D" id="3.10.129.10">
    <property type="entry name" value="Hotdog Thioesterase"/>
    <property type="match status" value="1"/>
</dbReference>
<accession>A0A9P4TER6</accession>
<reference evidence="5" key="1">
    <citation type="submission" date="2019-04" db="EMBL/GenBank/DDBJ databases">
        <title>Sequencing of skin fungus with MAO and IRED activity.</title>
        <authorList>
            <person name="Marsaioli A.J."/>
            <person name="Bonatto J.M.C."/>
            <person name="Reis Junior O."/>
        </authorList>
    </citation>
    <scope>NUCLEOTIDE SEQUENCE</scope>
    <source>
        <strain evidence="5">30M1</strain>
    </source>
</reference>
<dbReference type="AlphaFoldDB" id="A0A9P4TER6"/>
<dbReference type="EMBL" id="SWKU01000010">
    <property type="protein sequence ID" value="KAF3003108.1"/>
    <property type="molecule type" value="Genomic_DNA"/>
</dbReference>
<sequence length="214" mass="23621">MVLRITCASPKHRRPSLPRLPHQRRNPKTGGMRMTGNPKTFDTTLSDPVARIQKYIDTYKNDATYDGCEAVLMRNIRVIAADTVPSKNDEWMVRVVFEVDVAQQLCNPMHNMHGGAVALLADMATTMAAAPAAREGFWEFGGVSRTLSVTFIKPIPRGTTARVECTLLSVGARLSLLRCIIKDSVSHALLATAEHGKVALFAQVEKKRQEPPKL</sequence>
<comment type="caution">
    <text evidence="5">The sequence shown here is derived from an EMBL/GenBank/DDBJ whole genome shotgun (WGS) entry which is preliminary data.</text>
</comment>
<evidence type="ECO:0000256" key="2">
    <source>
        <dbReference type="ARBA" id="ARBA00022801"/>
    </source>
</evidence>
<feature type="domain" description="Thioesterase" evidence="4">
    <location>
        <begin position="110"/>
        <end position="183"/>
    </location>
</feature>
<dbReference type="Pfam" id="PF03061">
    <property type="entry name" value="4HBT"/>
    <property type="match status" value="1"/>
</dbReference>
<dbReference type="PANTHER" id="PTHR21660">
    <property type="entry name" value="THIOESTERASE SUPERFAMILY MEMBER-RELATED"/>
    <property type="match status" value="1"/>
</dbReference>
<dbReference type="GO" id="GO:0047617">
    <property type="term" value="F:fatty acyl-CoA hydrolase activity"/>
    <property type="evidence" value="ECO:0007669"/>
    <property type="project" value="InterPro"/>
</dbReference>
<evidence type="ECO:0000256" key="3">
    <source>
        <dbReference type="SAM" id="MobiDB-lite"/>
    </source>
</evidence>
<dbReference type="InterPro" id="IPR006683">
    <property type="entry name" value="Thioestr_dom"/>
</dbReference>
<evidence type="ECO:0000313" key="5">
    <source>
        <dbReference type="EMBL" id="KAF3003108.1"/>
    </source>
</evidence>
<gene>
    <name evidence="5" type="ORF">E8E13_008207</name>
</gene>
<evidence type="ECO:0000313" key="6">
    <source>
        <dbReference type="Proteomes" id="UP000801428"/>
    </source>
</evidence>